<feature type="domain" description="PDZ" evidence="1">
    <location>
        <begin position="174"/>
        <end position="226"/>
    </location>
</feature>
<dbReference type="EMBL" id="JBHSEI010000010">
    <property type="protein sequence ID" value="MFC4639630.1"/>
    <property type="molecule type" value="Genomic_DNA"/>
</dbReference>
<accession>A0ABV9IBA7</accession>
<dbReference type="Proteomes" id="UP001595952">
    <property type="component" value="Unassembled WGS sequence"/>
</dbReference>
<evidence type="ECO:0000259" key="1">
    <source>
        <dbReference type="PROSITE" id="PS50106"/>
    </source>
</evidence>
<organism evidence="2 3">
    <name type="scientific">Deinococcus hohokamensis</name>
    <dbReference type="NCBI Taxonomy" id="309883"/>
    <lineage>
        <taxon>Bacteria</taxon>
        <taxon>Thermotogati</taxon>
        <taxon>Deinococcota</taxon>
        <taxon>Deinococci</taxon>
        <taxon>Deinococcales</taxon>
        <taxon>Deinococcaceae</taxon>
        <taxon>Deinococcus</taxon>
    </lineage>
</organism>
<dbReference type="Gene3D" id="1.20.120.450">
    <property type="entry name" value="dinb family like domain"/>
    <property type="match status" value="1"/>
</dbReference>
<dbReference type="RefSeq" id="WP_380062614.1">
    <property type="nucleotide sequence ID" value="NZ_JBHSEI010000010.1"/>
</dbReference>
<dbReference type="InterPro" id="IPR001478">
    <property type="entry name" value="PDZ"/>
</dbReference>
<keyword evidence="3" id="KW-1185">Reference proteome</keyword>
<evidence type="ECO:0000313" key="3">
    <source>
        <dbReference type="Proteomes" id="UP001595952"/>
    </source>
</evidence>
<dbReference type="InterPro" id="IPR036034">
    <property type="entry name" value="PDZ_sf"/>
</dbReference>
<dbReference type="Gene3D" id="2.30.42.10">
    <property type="match status" value="1"/>
</dbReference>
<reference evidence="3" key="1">
    <citation type="journal article" date="2019" name="Int. J. Syst. Evol. Microbiol.">
        <title>The Global Catalogue of Microorganisms (GCM) 10K type strain sequencing project: providing services to taxonomists for standard genome sequencing and annotation.</title>
        <authorList>
            <consortium name="The Broad Institute Genomics Platform"/>
            <consortium name="The Broad Institute Genome Sequencing Center for Infectious Disease"/>
            <person name="Wu L."/>
            <person name="Ma J."/>
        </authorList>
    </citation>
    <scope>NUCLEOTIDE SEQUENCE [LARGE SCALE GENOMIC DNA]</scope>
    <source>
        <strain evidence="3">CCUG 55995</strain>
    </source>
</reference>
<protein>
    <submittedName>
        <fullName evidence="2">DUF664 domain-containing protein</fullName>
    </submittedName>
</protein>
<proteinExistence type="predicted"/>
<comment type="caution">
    <text evidence="2">The sequence shown here is derived from an EMBL/GenBank/DDBJ whole genome shotgun (WGS) entry which is preliminary data.</text>
</comment>
<dbReference type="InterPro" id="IPR034660">
    <property type="entry name" value="DinB/YfiT-like"/>
</dbReference>
<dbReference type="Pfam" id="PF17820">
    <property type="entry name" value="PDZ_6"/>
    <property type="match status" value="1"/>
</dbReference>
<dbReference type="PROSITE" id="PS50106">
    <property type="entry name" value="PDZ"/>
    <property type="match status" value="1"/>
</dbReference>
<dbReference type="SUPFAM" id="SSF109854">
    <property type="entry name" value="DinB/YfiT-like putative metalloenzymes"/>
    <property type="match status" value="1"/>
</dbReference>
<gene>
    <name evidence="2" type="ORF">ACFO0D_14935</name>
</gene>
<evidence type="ECO:0000313" key="2">
    <source>
        <dbReference type="EMBL" id="MFC4639630.1"/>
    </source>
</evidence>
<dbReference type="SUPFAM" id="SSF50156">
    <property type="entry name" value="PDZ domain-like"/>
    <property type="match status" value="1"/>
</dbReference>
<dbReference type="Pfam" id="PF04978">
    <property type="entry name" value="MST"/>
    <property type="match status" value="1"/>
</dbReference>
<sequence>MTDDLRLSDRPGFTPMMARLVGMMDYTRLTTLQAVQGLSMEQLDTLPEGHGNTVAMLLEHFAAVEVYYQAASSGSHANPEDALGECWRPGMELGALGREHIRGRPLGHYLRQLAEVRAQTLALFARKDDLWLDEPVPLWGTTGNRHFMWFHVFEDELNHRGQIRLLVKALPGLESSGMLGVWLTPAHPDGTGMGCHQVFEGTPADLAGLRTGDVVLAYNGQAMKDVLFYEIPIAQPPGVRSHFLVQRGDETLEVSVVRALRPDPA</sequence>
<name>A0ABV9IBA7_9DEIO</name>
<dbReference type="InterPro" id="IPR007061">
    <property type="entry name" value="MST-like"/>
</dbReference>
<dbReference type="InterPro" id="IPR041489">
    <property type="entry name" value="PDZ_6"/>
</dbReference>